<name>A0A2T5HZS7_9PROT</name>
<protein>
    <submittedName>
        <fullName evidence="1">Uncharacterized protein</fullName>
    </submittedName>
</protein>
<reference evidence="1 2" key="1">
    <citation type="submission" date="2018-04" db="EMBL/GenBank/DDBJ databases">
        <title>Active sludge and wastewater microbial communities from Klosterneuburg, Austria.</title>
        <authorList>
            <person name="Wagner M."/>
        </authorList>
    </citation>
    <scope>NUCLEOTIDE SEQUENCE [LARGE SCALE GENOMIC DNA]</scope>
    <source>
        <strain evidence="1 2">Nm4</strain>
    </source>
</reference>
<gene>
    <name evidence="1" type="ORF">C8R28_10793</name>
</gene>
<dbReference type="Proteomes" id="UP000244110">
    <property type="component" value="Unassembled WGS sequence"/>
</dbReference>
<dbReference type="AlphaFoldDB" id="A0A2T5HZS7"/>
<dbReference type="EMBL" id="QAOL01000079">
    <property type="protein sequence ID" value="PTQ77080.1"/>
    <property type="molecule type" value="Genomic_DNA"/>
</dbReference>
<proteinExistence type="predicted"/>
<evidence type="ECO:0000313" key="2">
    <source>
        <dbReference type="Proteomes" id="UP000244110"/>
    </source>
</evidence>
<accession>A0A2T5HZS7</accession>
<sequence length="43" mass="4992">MIEYCSLVDLISSKECFIRTVILTVFNANAYAVNTKFFYFDNS</sequence>
<comment type="caution">
    <text evidence="1">The sequence shown here is derived from an EMBL/GenBank/DDBJ whole genome shotgun (WGS) entry which is preliminary data.</text>
</comment>
<organism evidence="1 2">
    <name type="scientific">Nitrosomonas ureae</name>
    <dbReference type="NCBI Taxonomy" id="44577"/>
    <lineage>
        <taxon>Bacteria</taxon>
        <taxon>Pseudomonadati</taxon>
        <taxon>Pseudomonadota</taxon>
        <taxon>Betaproteobacteria</taxon>
        <taxon>Nitrosomonadales</taxon>
        <taxon>Nitrosomonadaceae</taxon>
        <taxon>Nitrosomonas</taxon>
    </lineage>
</organism>
<evidence type="ECO:0000313" key="1">
    <source>
        <dbReference type="EMBL" id="PTQ77080.1"/>
    </source>
</evidence>